<feature type="non-terminal residue" evidence="2">
    <location>
        <position position="81"/>
    </location>
</feature>
<feature type="domain" description="BACON" evidence="1">
    <location>
        <begin position="30"/>
        <end position="80"/>
    </location>
</feature>
<dbReference type="GO" id="GO:0005975">
    <property type="term" value="P:carbohydrate metabolic process"/>
    <property type="evidence" value="ECO:0007669"/>
    <property type="project" value="UniProtKB-ARBA"/>
</dbReference>
<evidence type="ECO:0000259" key="1">
    <source>
        <dbReference type="Pfam" id="PF19190"/>
    </source>
</evidence>
<name>A0A6N9VKF6_STRMI</name>
<sequence>GVHSPDVTAEVVSTGGDREGAGRLAVSARTSGALTTITLTASARGPVDWTAATDARWLRLSRTAGTLAAGQSTTVTVAVNH</sequence>
<dbReference type="EMBL" id="JAAGME010001381">
    <property type="protein sequence ID" value="NEB71738.1"/>
    <property type="molecule type" value="Genomic_DNA"/>
</dbReference>
<evidence type="ECO:0000313" key="2">
    <source>
        <dbReference type="EMBL" id="NEB71738.1"/>
    </source>
</evidence>
<organism evidence="2 3">
    <name type="scientific">Streptomyces microflavus</name>
    <name type="common">Streptomyces lipmanii</name>
    <dbReference type="NCBI Taxonomy" id="1919"/>
    <lineage>
        <taxon>Bacteria</taxon>
        <taxon>Bacillati</taxon>
        <taxon>Actinomycetota</taxon>
        <taxon>Actinomycetes</taxon>
        <taxon>Kitasatosporales</taxon>
        <taxon>Streptomycetaceae</taxon>
        <taxon>Streptomyces</taxon>
    </lineage>
</organism>
<dbReference type="InterPro" id="IPR024361">
    <property type="entry name" value="BACON"/>
</dbReference>
<accession>A0A6N9VKF6</accession>
<dbReference type="Proteomes" id="UP000471648">
    <property type="component" value="Unassembled WGS sequence"/>
</dbReference>
<dbReference type="InterPro" id="IPR013783">
    <property type="entry name" value="Ig-like_fold"/>
</dbReference>
<protein>
    <recommendedName>
        <fullName evidence="1">BACON domain-containing protein</fullName>
    </recommendedName>
</protein>
<reference evidence="2 3" key="1">
    <citation type="submission" date="2020-01" db="EMBL/GenBank/DDBJ databases">
        <title>Insect and environment-associated Actinomycetes.</title>
        <authorList>
            <person name="Currrie C."/>
            <person name="Chevrette M."/>
            <person name="Carlson C."/>
            <person name="Stubbendieck R."/>
            <person name="Wendt-Pienkowski E."/>
        </authorList>
    </citation>
    <scope>NUCLEOTIDE SEQUENCE [LARGE SCALE GENOMIC DNA]</scope>
    <source>
        <strain evidence="2 3">SID14438</strain>
    </source>
</reference>
<dbReference type="RefSeq" id="WP_422641031.1">
    <property type="nucleotide sequence ID" value="NZ_JAAGME010001381.1"/>
</dbReference>
<dbReference type="Gene3D" id="2.60.40.10">
    <property type="entry name" value="Immunoglobulins"/>
    <property type="match status" value="1"/>
</dbReference>
<gene>
    <name evidence="2" type="ORF">G3I39_32420</name>
</gene>
<comment type="caution">
    <text evidence="2">The sequence shown here is derived from an EMBL/GenBank/DDBJ whole genome shotgun (WGS) entry which is preliminary data.</text>
</comment>
<dbReference type="Pfam" id="PF19190">
    <property type="entry name" value="BACON_2"/>
    <property type="match status" value="1"/>
</dbReference>
<feature type="non-terminal residue" evidence="2">
    <location>
        <position position="1"/>
    </location>
</feature>
<proteinExistence type="predicted"/>
<evidence type="ECO:0000313" key="3">
    <source>
        <dbReference type="Proteomes" id="UP000471648"/>
    </source>
</evidence>
<dbReference type="AlphaFoldDB" id="A0A6N9VKF6"/>